<reference evidence="4" key="1">
    <citation type="journal article" date="2020" name="Plant J.">
        <title>Transposons played a major role in the diversification between the closely related almond and peach genomes: results from the almond genome sequence.</title>
        <authorList>
            <person name="Alioto T."/>
            <person name="Alexiou K.G."/>
            <person name="Bardil A."/>
            <person name="Barteri F."/>
            <person name="Castanera R."/>
            <person name="Cruz F."/>
            <person name="Dhingra A."/>
            <person name="Duval H."/>
            <person name="Fernandez I Marti A."/>
            <person name="Frias L."/>
            <person name="Galan B."/>
            <person name="Garcia J.L."/>
            <person name="Howad W."/>
            <person name="Gomez-Garrido J."/>
            <person name="Gut M."/>
            <person name="Julca I."/>
            <person name="Morata J."/>
            <person name="Puigdomenech P."/>
            <person name="Ribeca P."/>
            <person name="Rubio Cabetas M.J."/>
            <person name="Vlasova A."/>
            <person name="Wirthensohn M."/>
            <person name="Garcia-Mas J."/>
            <person name="Gabaldon T."/>
            <person name="Casacuberta J.M."/>
            <person name="Arus P."/>
        </authorList>
    </citation>
    <scope>NUCLEOTIDE SEQUENCE [LARGE SCALE GENOMIC DNA]</scope>
    <source>
        <strain evidence="4">cv. Texas</strain>
    </source>
</reference>
<accession>A0A5E4FQC1</accession>
<name>A0A5E4FQC1_PRUDU</name>
<sequence>MHPWTGWACYLAWDTDPANGGIINPRETKGLEASASPIRCLKQRLLLFFPSPTPPPNPASPPPSLDPTNVIPPPPPVNPTHHFMLLLLSLGGWVFFVLFKWGLESRLMVVMWRLLFQFKRDVQRRRLTGNEDDWVGVTVKGRG</sequence>
<organism evidence="3 4">
    <name type="scientific">Prunus dulcis</name>
    <name type="common">Almond</name>
    <name type="synonym">Amygdalus dulcis</name>
    <dbReference type="NCBI Taxonomy" id="3755"/>
    <lineage>
        <taxon>Eukaryota</taxon>
        <taxon>Viridiplantae</taxon>
        <taxon>Streptophyta</taxon>
        <taxon>Embryophyta</taxon>
        <taxon>Tracheophyta</taxon>
        <taxon>Spermatophyta</taxon>
        <taxon>Magnoliopsida</taxon>
        <taxon>eudicotyledons</taxon>
        <taxon>Gunneridae</taxon>
        <taxon>Pentapetalae</taxon>
        <taxon>rosids</taxon>
        <taxon>fabids</taxon>
        <taxon>Rosales</taxon>
        <taxon>Rosaceae</taxon>
        <taxon>Amygdaloideae</taxon>
        <taxon>Amygdaleae</taxon>
        <taxon>Prunus</taxon>
    </lineage>
</organism>
<evidence type="ECO:0000256" key="1">
    <source>
        <dbReference type="SAM" id="MobiDB-lite"/>
    </source>
</evidence>
<keyword evidence="2" id="KW-0472">Membrane</keyword>
<dbReference type="Proteomes" id="UP000327085">
    <property type="component" value="Chromosome 3"/>
</dbReference>
<evidence type="ECO:0000313" key="4">
    <source>
        <dbReference type="Proteomes" id="UP000327085"/>
    </source>
</evidence>
<dbReference type="Gramene" id="VVA29699">
    <property type="protein sequence ID" value="VVA29699"/>
    <property type="gene ID" value="Prudul26B011794"/>
</dbReference>
<dbReference type="InParanoid" id="A0A5E4FQC1"/>
<keyword evidence="2" id="KW-1133">Transmembrane helix</keyword>
<evidence type="ECO:0000313" key="3">
    <source>
        <dbReference type="EMBL" id="VVA29699.1"/>
    </source>
</evidence>
<dbReference type="EMBL" id="CABIKO010000171">
    <property type="protein sequence ID" value="VVA29699.1"/>
    <property type="molecule type" value="Genomic_DNA"/>
</dbReference>
<feature type="region of interest" description="Disordered" evidence="1">
    <location>
        <begin position="51"/>
        <end position="72"/>
    </location>
</feature>
<proteinExistence type="predicted"/>
<dbReference type="AlphaFoldDB" id="A0A5E4FQC1"/>
<gene>
    <name evidence="3" type="ORF">ALMOND_2B011794</name>
</gene>
<keyword evidence="2" id="KW-0812">Transmembrane</keyword>
<evidence type="ECO:0000256" key="2">
    <source>
        <dbReference type="SAM" id="Phobius"/>
    </source>
</evidence>
<protein>
    <submittedName>
        <fullName evidence="3">Uncharacterized protein</fullName>
    </submittedName>
</protein>
<feature type="transmembrane region" description="Helical" evidence="2">
    <location>
        <begin position="83"/>
        <end position="103"/>
    </location>
</feature>